<organism evidence="1 2">
    <name type="scientific">Cyclobacterium xiamenense</name>
    <dbReference type="NCBI Taxonomy" id="1297121"/>
    <lineage>
        <taxon>Bacteria</taxon>
        <taxon>Pseudomonadati</taxon>
        <taxon>Bacteroidota</taxon>
        <taxon>Cytophagia</taxon>
        <taxon>Cytophagales</taxon>
        <taxon>Cyclobacteriaceae</taxon>
        <taxon>Cyclobacterium</taxon>
    </lineage>
</organism>
<reference evidence="2" key="1">
    <citation type="submission" date="2016-10" db="EMBL/GenBank/DDBJ databases">
        <authorList>
            <person name="Varghese N."/>
            <person name="Submissions S."/>
        </authorList>
    </citation>
    <scope>NUCLEOTIDE SEQUENCE [LARGE SCALE GENOMIC DNA]</scope>
    <source>
        <strain evidence="2">IBRC-M 10761</strain>
    </source>
</reference>
<accession>A0A1H6XZE8</accession>
<sequence length="31" mass="3473">MKKGLGSQKGLKEIVSWLFFNVGFARGLMET</sequence>
<gene>
    <name evidence="1" type="ORF">SAMN05192553_103134</name>
</gene>
<dbReference type="AlphaFoldDB" id="A0A1H6XZE8"/>
<dbReference type="Proteomes" id="UP000199403">
    <property type="component" value="Unassembled WGS sequence"/>
</dbReference>
<protein>
    <submittedName>
        <fullName evidence="1">Uncharacterized protein</fullName>
    </submittedName>
</protein>
<name>A0A1H6XZE8_9BACT</name>
<keyword evidence="2" id="KW-1185">Reference proteome</keyword>
<proteinExistence type="predicted"/>
<dbReference type="EMBL" id="FNZH01000003">
    <property type="protein sequence ID" value="SEJ30240.1"/>
    <property type="molecule type" value="Genomic_DNA"/>
</dbReference>
<evidence type="ECO:0000313" key="1">
    <source>
        <dbReference type="EMBL" id="SEJ30240.1"/>
    </source>
</evidence>
<evidence type="ECO:0000313" key="2">
    <source>
        <dbReference type="Proteomes" id="UP000199403"/>
    </source>
</evidence>